<feature type="domain" description="Secretin/TonB short N-terminal" evidence="13">
    <location>
        <begin position="34"/>
        <end position="85"/>
    </location>
</feature>
<reference evidence="14 15" key="1">
    <citation type="submission" date="2021-08" db="EMBL/GenBank/DDBJ databases">
        <authorList>
            <person name="Tuo L."/>
        </authorList>
    </citation>
    <scope>NUCLEOTIDE SEQUENCE [LARGE SCALE GENOMIC DNA]</scope>
    <source>
        <strain evidence="14 15">JCM 31229</strain>
    </source>
</reference>
<dbReference type="InterPro" id="IPR000531">
    <property type="entry name" value="Beta-barrel_TonB"/>
</dbReference>
<proteinExistence type="inferred from homology"/>
<comment type="caution">
    <text evidence="14">The sequence shown here is derived from an EMBL/GenBank/DDBJ whole genome shotgun (WGS) entry which is preliminary data.</text>
</comment>
<keyword evidence="4" id="KW-0410">Iron transport</keyword>
<evidence type="ECO:0000256" key="3">
    <source>
        <dbReference type="ARBA" id="ARBA00022452"/>
    </source>
</evidence>
<keyword evidence="7" id="KW-0406">Ion transport</keyword>
<dbReference type="Pfam" id="PF07715">
    <property type="entry name" value="Plug"/>
    <property type="match status" value="1"/>
</dbReference>
<dbReference type="Proteomes" id="UP000706039">
    <property type="component" value="Unassembled WGS sequence"/>
</dbReference>
<dbReference type="InterPro" id="IPR011662">
    <property type="entry name" value="Secretin/TonB_short_N"/>
</dbReference>
<evidence type="ECO:0000313" key="15">
    <source>
        <dbReference type="Proteomes" id="UP000706039"/>
    </source>
</evidence>
<dbReference type="SUPFAM" id="SSF56935">
    <property type="entry name" value="Porins"/>
    <property type="match status" value="1"/>
</dbReference>
<evidence type="ECO:0000256" key="11">
    <source>
        <dbReference type="PROSITE-ProRule" id="PRU01360"/>
    </source>
</evidence>
<keyword evidence="2 11" id="KW-0813">Transport</keyword>
<dbReference type="CDD" id="cd01347">
    <property type="entry name" value="ligand_gated_channel"/>
    <property type="match status" value="1"/>
</dbReference>
<keyword evidence="3 11" id="KW-1134">Transmembrane beta strand</keyword>
<evidence type="ECO:0000256" key="10">
    <source>
        <dbReference type="ARBA" id="ARBA00023237"/>
    </source>
</evidence>
<evidence type="ECO:0000256" key="2">
    <source>
        <dbReference type="ARBA" id="ARBA00022448"/>
    </source>
</evidence>
<keyword evidence="15" id="KW-1185">Reference proteome</keyword>
<keyword evidence="14" id="KW-0675">Receptor</keyword>
<keyword evidence="10 11" id="KW-0998">Cell outer membrane</keyword>
<accession>A0ABS7PNR7</accession>
<evidence type="ECO:0000313" key="14">
    <source>
        <dbReference type="EMBL" id="MBY8822913.1"/>
    </source>
</evidence>
<dbReference type="EMBL" id="JAINVV010000004">
    <property type="protein sequence ID" value="MBY8822913.1"/>
    <property type="molecule type" value="Genomic_DNA"/>
</dbReference>
<dbReference type="Gene3D" id="2.40.170.20">
    <property type="entry name" value="TonB-dependent receptor, beta-barrel domain"/>
    <property type="match status" value="1"/>
</dbReference>
<dbReference type="PROSITE" id="PS52016">
    <property type="entry name" value="TONB_DEPENDENT_REC_3"/>
    <property type="match status" value="1"/>
</dbReference>
<evidence type="ECO:0000256" key="9">
    <source>
        <dbReference type="ARBA" id="ARBA00023136"/>
    </source>
</evidence>
<protein>
    <submittedName>
        <fullName evidence="14">TonB-dependent receptor</fullName>
    </submittedName>
</protein>
<dbReference type="RefSeq" id="WP_222989958.1">
    <property type="nucleotide sequence ID" value="NZ_JAINVV010000004.1"/>
</dbReference>
<evidence type="ECO:0000256" key="5">
    <source>
        <dbReference type="ARBA" id="ARBA00022692"/>
    </source>
</evidence>
<evidence type="ECO:0000256" key="4">
    <source>
        <dbReference type="ARBA" id="ARBA00022496"/>
    </source>
</evidence>
<organism evidence="14 15">
    <name type="scientific">Sphingomonas colocasiae</name>
    <dbReference type="NCBI Taxonomy" id="1848973"/>
    <lineage>
        <taxon>Bacteria</taxon>
        <taxon>Pseudomonadati</taxon>
        <taxon>Pseudomonadota</taxon>
        <taxon>Alphaproteobacteria</taxon>
        <taxon>Sphingomonadales</taxon>
        <taxon>Sphingomonadaceae</taxon>
        <taxon>Sphingomonas</taxon>
    </lineage>
</organism>
<evidence type="ECO:0000256" key="8">
    <source>
        <dbReference type="ARBA" id="ARBA00023077"/>
    </source>
</evidence>
<evidence type="ECO:0000256" key="1">
    <source>
        <dbReference type="ARBA" id="ARBA00004571"/>
    </source>
</evidence>
<comment type="subcellular location">
    <subcellularLocation>
        <location evidence="1 11">Cell outer membrane</location>
        <topology evidence="1 11">Multi-pass membrane protein</topology>
    </subcellularLocation>
</comment>
<dbReference type="PANTHER" id="PTHR32552">
    <property type="entry name" value="FERRICHROME IRON RECEPTOR-RELATED"/>
    <property type="match status" value="1"/>
</dbReference>
<evidence type="ECO:0000259" key="13">
    <source>
        <dbReference type="SMART" id="SM00965"/>
    </source>
</evidence>
<dbReference type="PANTHER" id="PTHR32552:SF81">
    <property type="entry name" value="TONB-DEPENDENT OUTER MEMBRANE RECEPTOR"/>
    <property type="match status" value="1"/>
</dbReference>
<keyword evidence="6" id="KW-0408">Iron</keyword>
<comment type="similarity">
    <text evidence="11 12">Belongs to the TonB-dependent receptor family.</text>
</comment>
<evidence type="ECO:0000256" key="12">
    <source>
        <dbReference type="RuleBase" id="RU003357"/>
    </source>
</evidence>
<dbReference type="InterPro" id="IPR036942">
    <property type="entry name" value="Beta-barrel_TonB_sf"/>
</dbReference>
<keyword evidence="9 11" id="KW-0472">Membrane</keyword>
<dbReference type="InterPro" id="IPR012910">
    <property type="entry name" value="Plug_dom"/>
</dbReference>
<keyword evidence="5 11" id="KW-0812">Transmembrane</keyword>
<sequence>MAASPAAAQAKRNFDIPRQDLSSALEAFGKQSGAEIVFDASDVRNRLSGPVRGQAEPVHALERILQGTGLTFQRVNASTFLVKRGGGTRTGPAYAAAETPAAAEADPEDAPDIVVTGQKRLERAQDVPISISVVGTRQLERLHASNLQDYAAYVPGLIVDTGGSAGQASITMRGLNARGDTTMVATYIDEAPLGSSNGYSAEANTSFDMMPYDLERIEVLRGPQGTLYGANSMGGLLKYVTRAPDLNDFEARAGGESFTTRGASDLGYAGRVSLNLPIVTGELAVRASLFRQDTPGFIDNAATGRKDQNTLLQQGGRVALLWKPSDQLSIKLTAITQRITSDDNAIVARDTDGSVALGPLGGDLTNTNLLREPFRKNVHFLASTLIWKLGWAEFTSATSYSRSNLLGVQDMSAIFGAALPEPGLSGLESRARLSRFTQELRLASPPGPLQWMLGLYFNDERTKASQLLTAKDMATGAGVPEFDPILSADLDSGYREIAGFANATVKVSDAFDITGGLRWARNTQRLRQTGHRNLIEPGAEGTFRGRSRDDVVTYAISPQYRLSRNAMVYARVASGYRPGGPNPILPGVPRQVDADTIVNYEAGFKGDLFDRLLHVEVSAYRIDWKNIQVEAKTEQNLSYGANGGRARSQGVEFAAVLQPAKGLTLGFNTAYTDAFLTEAVPDEGWANGARLPAAPSWTRSLTASYGFAIGGEWRGELGAGYRYIGKRRNSVEGTEQGLILSAYDAIDLQAGISSGRWNFGLYVRNLTDRRAYTNGALIATFRDYVSSVVLQPRTIGLSLDATF</sequence>
<dbReference type="InterPro" id="IPR039426">
    <property type="entry name" value="TonB-dep_rcpt-like"/>
</dbReference>
<dbReference type="SMART" id="SM00965">
    <property type="entry name" value="STN"/>
    <property type="match status" value="1"/>
</dbReference>
<name>A0ABS7PNR7_9SPHN</name>
<gene>
    <name evidence="14" type="ORF">K7G82_11455</name>
</gene>
<dbReference type="Gene3D" id="3.55.50.30">
    <property type="match status" value="1"/>
</dbReference>
<evidence type="ECO:0000256" key="6">
    <source>
        <dbReference type="ARBA" id="ARBA00023004"/>
    </source>
</evidence>
<keyword evidence="8 12" id="KW-0798">TonB box</keyword>
<dbReference type="Pfam" id="PF00593">
    <property type="entry name" value="TonB_dep_Rec_b-barrel"/>
    <property type="match status" value="1"/>
</dbReference>
<evidence type="ECO:0000256" key="7">
    <source>
        <dbReference type="ARBA" id="ARBA00023065"/>
    </source>
</evidence>